<dbReference type="InterPro" id="IPR036291">
    <property type="entry name" value="NAD(P)-bd_dom_sf"/>
</dbReference>
<keyword evidence="6" id="KW-1185">Reference proteome</keyword>
<protein>
    <submittedName>
        <fullName evidence="5">SDR family NAD(P)-dependent oxidoreductase</fullName>
    </submittedName>
</protein>
<dbReference type="RefSeq" id="WP_248151918.1">
    <property type="nucleotide sequence ID" value="NZ_BAAAOF010000008.1"/>
</dbReference>
<keyword evidence="3" id="KW-0520">NAD</keyword>
<feature type="domain" description="NAD-dependent epimerase/dehydratase" evidence="4">
    <location>
        <begin position="10"/>
        <end position="230"/>
    </location>
</feature>
<keyword evidence="2" id="KW-0560">Oxidoreductase</keyword>
<gene>
    <name evidence="5" type="ORF">GCM10009775_32170</name>
</gene>
<proteinExistence type="inferred from homology"/>
<accession>A0ABP5B9I0</accession>
<dbReference type="PANTHER" id="PTHR43103:SF5">
    <property type="entry name" value="4-EPIMERASE, PUTATIVE (AFU_ORTHOLOGUE AFUA_7G00360)-RELATED"/>
    <property type="match status" value="1"/>
</dbReference>
<evidence type="ECO:0000256" key="2">
    <source>
        <dbReference type="ARBA" id="ARBA00023002"/>
    </source>
</evidence>
<name>A0ABP5B9I0_9MICO</name>
<dbReference type="SUPFAM" id="SSF51735">
    <property type="entry name" value="NAD(P)-binding Rossmann-fold domains"/>
    <property type="match status" value="1"/>
</dbReference>
<comment type="similarity">
    <text evidence="1">Belongs to the NAD(P)-dependent epimerase/dehydratase family.</text>
</comment>
<evidence type="ECO:0000256" key="1">
    <source>
        <dbReference type="ARBA" id="ARBA00007637"/>
    </source>
</evidence>
<dbReference type="PANTHER" id="PTHR43103">
    <property type="entry name" value="NUCLEOSIDE-DIPHOSPHATE-SUGAR EPIMERASE"/>
    <property type="match status" value="1"/>
</dbReference>
<organism evidence="5 6">
    <name type="scientific">Microbacterium aoyamense</name>
    <dbReference type="NCBI Taxonomy" id="344166"/>
    <lineage>
        <taxon>Bacteria</taxon>
        <taxon>Bacillati</taxon>
        <taxon>Actinomycetota</taxon>
        <taxon>Actinomycetes</taxon>
        <taxon>Micrococcales</taxon>
        <taxon>Microbacteriaceae</taxon>
        <taxon>Microbacterium</taxon>
    </lineage>
</organism>
<dbReference type="InterPro" id="IPR001509">
    <property type="entry name" value="Epimerase_deHydtase"/>
</dbReference>
<evidence type="ECO:0000256" key="3">
    <source>
        <dbReference type="ARBA" id="ARBA00023027"/>
    </source>
</evidence>
<evidence type="ECO:0000259" key="4">
    <source>
        <dbReference type="Pfam" id="PF01370"/>
    </source>
</evidence>
<comment type="caution">
    <text evidence="5">The sequence shown here is derived from an EMBL/GenBank/DDBJ whole genome shotgun (WGS) entry which is preliminary data.</text>
</comment>
<dbReference type="Proteomes" id="UP001501343">
    <property type="component" value="Unassembled WGS sequence"/>
</dbReference>
<dbReference type="Gene3D" id="3.40.50.720">
    <property type="entry name" value="NAD(P)-binding Rossmann-like Domain"/>
    <property type="match status" value="1"/>
</dbReference>
<reference evidence="6" key="1">
    <citation type="journal article" date="2019" name="Int. J. Syst. Evol. Microbiol.">
        <title>The Global Catalogue of Microorganisms (GCM) 10K type strain sequencing project: providing services to taxonomists for standard genome sequencing and annotation.</title>
        <authorList>
            <consortium name="The Broad Institute Genomics Platform"/>
            <consortium name="The Broad Institute Genome Sequencing Center for Infectious Disease"/>
            <person name="Wu L."/>
            <person name="Ma J."/>
        </authorList>
    </citation>
    <scope>NUCLEOTIDE SEQUENCE [LARGE SCALE GENOMIC DNA]</scope>
    <source>
        <strain evidence="6">JCM 14900</strain>
    </source>
</reference>
<evidence type="ECO:0000313" key="5">
    <source>
        <dbReference type="EMBL" id="GAA1937686.1"/>
    </source>
</evidence>
<evidence type="ECO:0000313" key="6">
    <source>
        <dbReference type="Proteomes" id="UP001501343"/>
    </source>
</evidence>
<dbReference type="EMBL" id="BAAAOF010000008">
    <property type="protein sequence ID" value="GAA1937686.1"/>
    <property type="molecule type" value="Genomic_DNA"/>
</dbReference>
<dbReference type="Pfam" id="PF01370">
    <property type="entry name" value="Epimerase"/>
    <property type="match status" value="1"/>
</dbReference>
<sequence length="302" mass="31978">MIGDVAGARIVVTGGAGLIGRPTVELLRQKRAKVVVFDRIASAVSGVESVVGDLRDDRAVGDVMANADAVVHLGGIPGPNLEDDVTTYEVNAVGTYSVFSAAARSGVQKVVYASSINVNGLPIGKRRAPTRIPYDETEPVSIADTYSLSKEANEYAARMAATAWGLQLTGLRFPLVRDLTAGNGAAFADHVRTALRLDPLRQAYEGWSYLHAGDAAQAVLCALREETPPAPGILVAASQTYLIEETREAAAMVIPDVPIGDLCGRDVGLNLERSSSLLKFQAQLLLEDLGLDLLASVQEGRR</sequence>